<evidence type="ECO:0000256" key="7">
    <source>
        <dbReference type="HAMAP-Rule" id="MF_01325"/>
    </source>
</evidence>
<keyword evidence="4 7" id="KW-0689">Ribosomal protein</keyword>
<evidence type="ECO:0000256" key="8">
    <source>
        <dbReference type="RuleBase" id="RU003905"/>
    </source>
</evidence>
<dbReference type="FunFam" id="3.30.160.810:FF:000001">
    <property type="entry name" value="50S ribosomal protein L3"/>
    <property type="match status" value="1"/>
</dbReference>
<evidence type="ECO:0000256" key="4">
    <source>
        <dbReference type="ARBA" id="ARBA00022980"/>
    </source>
</evidence>
<dbReference type="Gene3D" id="3.30.160.810">
    <property type="match status" value="1"/>
</dbReference>
<dbReference type="InterPro" id="IPR019927">
    <property type="entry name" value="Ribosomal_uL3_bac/org-type"/>
</dbReference>
<comment type="similarity">
    <text evidence="1 7 8">Belongs to the universal ribosomal protein uL3 family.</text>
</comment>
<comment type="caution">
    <text evidence="10">The sequence shown here is derived from an EMBL/GenBank/DDBJ whole genome shotgun (WGS) entry which is preliminary data.</text>
</comment>
<keyword evidence="5 7" id="KW-0687">Ribonucleoprotein</keyword>
<dbReference type="GO" id="GO:0022625">
    <property type="term" value="C:cytosolic large ribosomal subunit"/>
    <property type="evidence" value="ECO:0007669"/>
    <property type="project" value="TreeGrafter"/>
</dbReference>
<sequence>MKKAILGKKLGMSQIFTADGTVIPVTVVLAGPCTVIQKKSVEKDGYQAVKVGFEAAKEAKTVKPALGEFKKAGVAPQKYLREFRFDDCSAYEVGQQFKCDVFAVGDRVDVVGTSKGHGFSGVIKRWNAQRVGSMSHGTGPIHRSVGSMGANSSPSRVFKNKKMAGQYGHERVTIQNLTVVKVDVDRNILLIAGGIPGPKDSLVVVKESIKQSKSAKWFKK</sequence>
<dbReference type="NCBIfam" id="TIGR03625">
    <property type="entry name" value="L3_bact"/>
    <property type="match status" value="1"/>
</dbReference>
<evidence type="ECO:0000256" key="9">
    <source>
        <dbReference type="RuleBase" id="RU003906"/>
    </source>
</evidence>
<evidence type="ECO:0000256" key="5">
    <source>
        <dbReference type="ARBA" id="ARBA00023274"/>
    </source>
</evidence>
<reference evidence="10" key="2">
    <citation type="journal article" date="2021" name="PeerJ">
        <title>Extensive microbial diversity within the chicken gut microbiome revealed by metagenomics and culture.</title>
        <authorList>
            <person name="Gilroy R."/>
            <person name="Ravi A."/>
            <person name="Getino M."/>
            <person name="Pursley I."/>
            <person name="Horton D.L."/>
            <person name="Alikhan N.F."/>
            <person name="Baker D."/>
            <person name="Gharbi K."/>
            <person name="Hall N."/>
            <person name="Watson M."/>
            <person name="Adriaenssens E.M."/>
            <person name="Foster-Nyarko E."/>
            <person name="Jarju S."/>
            <person name="Secka A."/>
            <person name="Antonio M."/>
            <person name="Oren A."/>
            <person name="Chaudhuri R.R."/>
            <person name="La Ragione R."/>
            <person name="Hildebrand F."/>
            <person name="Pallen M.J."/>
        </authorList>
    </citation>
    <scope>NUCLEOTIDE SEQUENCE</scope>
    <source>
        <strain evidence="10">23406</strain>
    </source>
</reference>
<dbReference type="InterPro" id="IPR009000">
    <property type="entry name" value="Transl_B-barrel_sf"/>
</dbReference>
<dbReference type="FunFam" id="2.40.30.10:FF:000004">
    <property type="entry name" value="50S ribosomal protein L3"/>
    <property type="match status" value="1"/>
</dbReference>
<proteinExistence type="inferred from homology"/>
<keyword evidence="2 7" id="KW-0699">rRNA-binding</keyword>
<evidence type="ECO:0000256" key="2">
    <source>
        <dbReference type="ARBA" id="ARBA00022730"/>
    </source>
</evidence>
<reference evidence="10" key="1">
    <citation type="submission" date="2020-10" db="EMBL/GenBank/DDBJ databases">
        <authorList>
            <person name="Gilroy R."/>
        </authorList>
    </citation>
    <scope>NUCLEOTIDE SEQUENCE</scope>
    <source>
        <strain evidence="10">23406</strain>
    </source>
</reference>
<dbReference type="InterPro" id="IPR019926">
    <property type="entry name" value="Ribosomal_uL3_CS"/>
</dbReference>
<dbReference type="PROSITE" id="PS00474">
    <property type="entry name" value="RIBOSOMAL_L3"/>
    <property type="match status" value="1"/>
</dbReference>
<organism evidence="10 11">
    <name type="scientific">Candidatus Stercoripulliclostridium merdipullorum</name>
    <dbReference type="NCBI Taxonomy" id="2840952"/>
    <lineage>
        <taxon>Bacteria</taxon>
        <taxon>Bacillati</taxon>
        <taxon>Bacillota</taxon>
        <taxon>Clostridia</taxon>
        <taxon>Eubacteriales</taxon>
        <taxon>Candidatus Stercoripulliclostridium</taxon>
    </lineage>
</organism>
<evidence type="ECO:0000313" key="10">
    <source>
        <dbReference type="EMBL" id="HIU99802.1"/>
    </source>
</evidence>
<dbReference type="InterPro" id="IPR000597">
    <property type="entry name" value="Ribosomal_uL3"/>
</dbReference>
<dbReference type="EMBL" id="DVOH01000013">
    <property type="protein sequence ID" value="HIU99802.1"/>
    <property type="molecule type" value="Genomic_DNA"/>
</dbReference>
<comment type="function">
    <text evidence="7 9">One of the primary rRNA binding proteins, it binds directly near the 3'-end of the 23S rRNA, where it nucleates assembly of the 50S subunit.</text>
</comment>
<dbReference type="PANTHER" id="PTHR11229">
    <property type="entry name" value="50S RIBOSOMAL PROTEIN L3"/>
    <property type="match status" value="1"/>
</dbReference>
<comment type="subunit">
    <text evidence="7 9">Part of the 50S ribosomal subunit. Forms a cluster with proteins L14 and L19.</text>
</comment>
<evidence type="ECO:0000313" key="11">
    <source>
        <dbReference type="Proteomes" id="UP000886891"/>
    </source>
</evidence>
<dbReference type="Proteomes" id="UP000886891">
    <property type="component" value="Unassembled WGS sequence"/>
</dbReference>
<dbReference type="SUPFAM" id="SSF50447">
    <property type="entry name" value="Translation proteins"/>
    <property type="match status" value="1"/>
</dbReference>
<dbReference type="HAMAP" id="MF_01325_B">
    <property type="entry name" value="Ribosomal_uL3_B"/>
    <property type="match status" value="1"/>
</dbReference>
<evidence type="ECO:0000256" key="6">
    <source>
        <dbReference type="ARBA" id="ARBA00035243"/>
    </source>
</evidence>
<dbReference type="GO" id="GO:0019843">
    <property type="term" value="F:rRNA binding"/>
    <property type="evidence" value="ECO:0007669"/>
    <property type="project" value="UniProtKB-UniRule"/>
</dbReference>
<accession>A0A9D1NB29</accession>
<evidence type="ECO:0000256" key="1">
    <source>
        <dbReference type="ARBA" id="ARBA00006540"/>
    </source>
</evidence>
<gene>
    <name evidence="7 10" type="primary">rplC</name>
    <name evidence="10" type="ORF">IAB14_01650</name>
</gene>
<keyword evidence="3 7" id="KW-0694">RNA-binding</keyword>
<dbReference type="Pfam" id="PF00297">
    <property type="entry name" value="Ribosomal_L3"/>
    <property type="match status" value="1"/>
</dbReference>
<dbReference type="AlphaFoldDB" id="A0A9D1NB29"/>
<protein>
    <recommendedName>
        <fullName evidence="6 7">Large ribosomal subunit protein uL3</fullName>
    </recommendedName>
</protein>
<evidence type="ECO:0000256" key="3">
    <source>
        <dbReference type="ARBA" id="ARBA00022884"/>
    </source>
</evidence>
<dbReference type="GO" id="GO:0003735">
    <property type="term" value="F:structural constituent of ribosome"/>
    <property type="evidence" value="ECO:0007669"/>
    <property type="project" value="UniProtKB-UniRule"/>
</dbReference>
<name>A0A9D1NB29_9FIRM</name>
<dbReference type="PANTHER" id="PTHR11229:SF16">
    <property type="entry name" value="LARGE RIBOSOMAL SUBUNIT PROTEIN UL3C"/>
    <property type="match status" value="1"/>
</dbReference>
<dbReference type="GO" id="GO:0006412">
    <property type="term" value="P:translation"/>
    <property type="evidence" value="ECO:0007669"/>
    <property type="project" value="UniProtKB-UniRule"/>
</dbReference>
<dbReference type="Gene3D" id="2.40.30.10">
    <property type="entry name" value="Translation factors"/>
    <property type="match status" value="1"/>
</dbReference>